<dbReference type="OrthoDB" id="10261408at2759"/>
<gene>
    <name evidence="2" type="ORF">FOMG_17724</name>
</gene>
<name>W9ZBI9_FUSOX</name>
<reference evidence="2" key="2">
    <citation type="submission" date="2014-02" db="EMBL/GenBank/DDBJ databases">
        <title>Annotation of the Genome Sequence of Fusarium oxysporum f. sp. melonis 26406.</title>
        <authorList>
            <consortium name="The Broad Institute Genomics Platform"/>
            <person name="Ma L.-J."/>
            <person name="Corby-Kistler H."/>
            <person name="Broz K."/>
            <person name="Gale L.R."/>
            <person name="Jonkers W."/>
            <person name="O'Donnell K."/>
            <person name="Ploetz R."/>
            <person name="Steinberg C."/>
            <person name="Schwartz D.C."/>
            <person name="VanEtten H."/>
            <person name="Zhou S."/>
            <person name="Young S.K."/>
            <person name="Zeng Q."/>
            <person name="Gargeya S."/>
            <person name="Fitzgerald M."/>
            <person name="Abouelleil A."/>
            <person name="Alvarado L."/>
            <person name="Chapman S.B."/>
            <person name="Gainer-Dewar J."/>
            <person name="Goldberg J."/>
            <person name="Griggs A."/>
            <person name="Gujja S."/>
            <person name="Hansen M."/>
            <person name="Howarth C."/>
            <person name="Imamovic A."/>
            <person name="Ireland A."/>
            <person name="Larimer J."/>
            <person name="McCowan C."/>
            <person name="Murphy C."/>
            <person name="Pearson M."/>
            <person name="Poon T.W."/>
            <person name="Priest M."/>
            <person name="Roberts A."/>
            <person name="Saif S."/>
            <person name="Shea T."/>
            <person name="Sykes S."/>
            <person name="Wortman J."/>
            <person name="Nusbaum C."/>
            <person name="Birren B."/>
        </authorList>
    </citation>
    <scope>NUCLEOTIDE SEQUENCE</scope>
    <source>
        <strain evidence="2">26406</strain>
    </source>
</reference>
<organism evidence="2">
    <name type="scientific">Fusarium oxysporum f. sp. melonis 26406</name>
    <dbReference type="NCBI Taxonomy" id="1089452"/>
    <lineage>
        <taxon>Eukaryota</taxon>
        <taxon>Fungi</taxon>
        <taxon>Dikarya</taxon>
        <taxon>Ascomycota</taxon>
        <taxon>Pezizomycotina</taxon>
        <taxon>Sordariomycetes</taxon>
        <taxon>Hypocreomycetidae</taxon>
        <taxon>Hypocreales</taxon>
        <taxon>Nectriaceae</taxon>
        <taxon>Fusarium</taxon>
        <taxon>Fusarium oxysporum species complex</taxon>
    </lineage>
</organism>
<dbReference type="CDD" id="cd12148">
    <property type="entry name" value="fungal_TF_MHR"/>
    <property type="match status" value="1"/>
</dbReference>
<accession>W9ZBI9</accession>
<protein>
    <submittedName>
        <fullName evidence="2">Uncharacterized protein</fullName>
    </submittedName>
</protein>
<dbReference type="InterPro" id="IPR053187">
    <property type="entry name" value="Notoamide_regulator"/>
</dbReference>
<feature type="compositionally biased region" description="Low complexity" evidence="1">
    <location>
        <begin position="130"/>
        <end position="150"/>
    </location>
</feature>
<dbReference type="VEuPathDB" id="FungiDB:FOMG_17724"/>
<dbReference type="PANTHER" id="PTHR47256:SF1">
    <property type="entry name" value="ZN(II)2CYS6 TRANSCRIPTION FACTOR (EUROFUNG)"/>
    <property type="match status" value="1"/>
</dbReference>
<evidence type="ECO:0000256" key="1">
    <source>
        <dbReference type="SAM" id="MobiDB-lite"/>
    </source>
</evidence>
<reference evidence="2" key="1">
    <citation type="submission" date="2012-04" db="EMBL/GenBank/DDBJ databases">
        <title>The Genome Sequence of Fusarium oxysporum melonis.</title>
        <authorList>
            <consortium name="The Broad Institute Genome Sequencing Platform"/>
            <person name="Ma L.-J."/>
            <person name="Gale L.R."/>
            <person name="Schwartz D.C."/>
            <person name="Zhou S."/>
            <person name="Corby-Kistler H."/>
            <person name="Young S.K."/>
            <person name="Zeng Q."/>
            <person name="Gargeya S."/>
            <person name="Fitzgerald M."/>
            <person name="Haas B."/>
            <person name="Abouelleil A."/>
            <person name="Alvarado L."/>
            <person name="Arachchi H.M."/>
            <person name="Berlin A."/>
            <person name="Brown A."/>
            <person name="Chapman S.B."/>
            <person name="Chen Z."/>
            <person name="Dunbar C."/>
            <person name="Freedman E."/>
            <person name="Gearin G."/>
            <person name="Goldberg J."/>
            <person name="Griggs A."/>
            <person name="Gujja S."/>
            <person name="Heiman D."/>
            <person name="Howarth C."/>
            <person name="Larson L."/>
            <person name="Lui A."/>
            <person name="MacDonald P.J.P."/>
            <person name="Montmayeur A."/>
            <person name="Murphy C."/>
            <person name="Neiman D."/>
            <person name="Pearson M."/>
            <person name="Priest M."/>
            <person name="Roberts A."/>
            <person name="Saif S."/>
            <person name="Shea T."/>
            <person name="Shenoy N."/>
            <person name="Sisk P."/>
            <person name="Stolte C."/>
            <person name="Sykes S."/>
            <person name="Wortman J."/>
            <person name="Nusbaum C."/>
            <person name="Birren B."/>
        </authorList>
    </citation>
    <scope>NUCLEOTIDE SEQUENCE</scope>
    <source>
        <strain evidence="2">26406</strain>
    </source>
</reference>
<feature type="region of interest" description="Disordered" evidence="1">
    <location>
        <begin position="130"/>
        <end position="154"/>
    </location>
</feature>
<dbReference type="Proteomes" id="UP000030703">
    <property type="component" value="Unassembled WGS sequence"/>
</dbReference>
<dbReference type="PANTHER" id="PTHR47256">
    <property type="entry name" value="ZN(II)2CYS6 TRANSCRIPTION FACTOR (EUROFUNG)-RELATED"/>
    <property type="match status" value="1"/>
</dbReference>
<proteinExistence type="predicted"/>
<dbReference type="HOGENOM" id="CLU_019833_1_0_1"/>
<evidence type="ECO:0000313" key="2">
    <source>
        <dbReference type="EMBL" id="EXK25623.1"/>
    </source>
</evidence>
<dbReference type="EMBL" id="KI980358">
    <property type="protein sequence ID" value="EXK25623.1"/>
    <property type="molecule type" value="Genomic_DNA"/>
</dbReference>
<dbReference type="AlphaFoldDB" id="W9ZBI9"/>
<sequence length="404" mass="44617">MGAAKGKSAVTDSGLVVRLADDEACQIRVPTPEAVIRSLPESQALDILRILRSHDELETIRSIVQANRSAERHALAQEWLSTSTRQLGLEYELMTRYPVSFPPLQPVESNTLKTVLSTIYLAIADSEASQSPPVAGASSSSDPSSNPFCARSPTKSPVAMLHRCDERLEEINMCFWTSVSIPNDLAASIISLYLEIDHPLLGTFDPNLFIDDLVNCRLRRCSGLLISALMYLGCQMYSTSVPEVRKYLPQFSEEAEKRWSEEKAIDSLLNLAGTQLLGLAYLGEGKDHYFLTYVSEANAMGTRRGLFGVNPEVVASKVREITPELQNATSYAAWGTFNWIILMALFYQHPASHTRNILLHFQYPGVDGTAAPSIAPSLFRSHCNQHIWAIPFQSYAGSGAVFTK</sequence>